<dbReference type="CDD" id="cd02245">
    <property type="entry name" value="cupin_7S_vicilin-like_C"/>
    <property type="match status" value="1"/>
</dbReference>
<evidence type="ECO:0000313" key="6">
    <source>
        <dbReference type="Proteomes" id="UP001396334"/>
    </source>
</evidence>
<dbReference type="Pfam" id="PF00190">
    <property type="entry name" value="Cupin_1"/>
    <property type="match status" value="1"/>
</dbReference>
<sequence>MNLVFSDEQDGHMSKWHVKFYSKYGQTRQQKEWGNNTEKDSVYFKAIKGRNLTRLAKEARRILGGSTRSARQDAEPNSVSVDKSPKILRRDMRSARENANMKNKVSSHNANKVASDNTSKNSSLKDKSRCVNNVASMKKYKEATFLILVTQGKGYVEMVYPARSRKYRKVTARLSAGDIFVVPAGHPFTFVASENENLRAIGFSLYNQDNRRIFIAGKNNMVRHMDREAKELSFGAPSRLVDEIFNKPQESYLK</sequence>
<protein>
    <recommendedName>
        <fullName evidence="4">Cupin type-1 domain-containing protein</fullName>
    </recommendedName>
</protein>
<dbReference type="EMBL" id="JBBPBN010000078">
    <property type="protein sequence ID" value="KAK8984272.1"/>
    <property type="molecule type" value="Genomic_DNA"/>
</dbReference>
<dbReference type="Gene3D" id="2.60.120.10">
    <property type="entry name" value="Jelly Rolls"/>
    <property type="match status" value="1"/>
</dbReference>
<feature type="region of interest" description="Disordered" evidence="3">
    <location>
        <begin position="63"/>
        <end position="127"/>
    </location>
</feature>
<organism evidence="5 6">
    <name type="scientific">Hibiscus sabdariffa</name>
    <name type="common">roselle</name>
    <dbReference type="NCBI Taxonomy" id="183260"/>
    <lineage>
        <taxon>Eukaryota</taxon>
        <taxon>Viridiplantae</taxon>
        <taxon>Streptophyta</taxon>
        <taxon>Embryophyta</taxon>
        <taxon>Tracheophyta</taxon>
        <taxon>Spermatophyta</taxon>
        <taxon>Magnoliopsida</taxon>
        <taxon>eudicotyledons</taxon>
        <taxon>Gunneridae</taxon>
        <taxon>Pentapetalae</taxon>
        <taxon>rosids</taxon>
        <taxon>malvids</taxon>
        <taxon>Malvales</taxon>
        <taxon>Malvaceae</taxon>
        <taxon>Malvoideae</taxon>
        <taxon>Hibiscus</taxon>
    </lineage>
</organism>
<comment type="caution">
    <text evidence="5">The sequence shown here is derived from an EMBL/GenBank/DDBJ whole genome shotgun (WGS) entry which is preliminary data.</text>
</comment>
<gene>
    <name evidence="5" type="ORF">V6N11_029589</name>
</gene>
<dbReference type="InterPro" id="IPR006045">
    <property type="entry name" value="Cupin_1"/>
</dbReference>
<evidence type="ECO:0000256" key="3">
    <source>
        <dbReference type="SAM" id="MobiDB-lite"/>
    </source>
</evidence>
<dbReference type="SUPFAM" id="SSF51182">
    <property type="entry name" value="RmlC-like cupins"/>
    <property type="match status" value="1"/>
</dbReference>
<proteinExistence type="inferred from homology"/>
<keyword evidence="1" id="KW-0732">Signal</keyword>
<reference evidence="5 6" key="1">
    <citation type="journal article" date="2024" name="G3 (Bethesda)">
        <title>Genome assembly of Hibiscus sabdariffa L. provides insights into metabolisms of medicinal natural products.</title>
        <authorList>
            <person name="Kim T."/>
        </authorList>
    </citation>
    <scope>NUCLEOTIDE SEQUENCE [LARGE SCALE GENOMIC DNA]</scope>
    <source>
        <strain evidence="5">TK-2024</strain>
        <tissue evidence="5">Old leaves</tissue>
    </source>
</reference>
<dbReference type="PANTHER" id="PTHR31189">
    <property type="entry name" value="OS03G0336100 PROTEIN-RELATED"/>
    <property type="match status" value="1"/>
</dbReference>
<feature type="domain" description="Cupin type-1" evidence="4">
    <location>
        <begin position="97"/>
        <end position="242"/>
    </location>
</feature>
<dbReference type="Proteomes" id="UP001396334">
    <property type="component" value="Unassembled WGS sequence"/>
</dbReference>
<dbReference type="PANTHER" id="PTHR31189:SF41">
    <property type="entry name" value="VICILIN C72"/>
    <property type="match status" value="1"/>
</dbReference>
<dbReference type="InterPro" id="IPR050253">
    <property type="entry name" value="Seed_Storage-Functional"/>
</dbReference>
<dbReference type="SMART" id="SM00835">
    <property type="entry name" value="Cupin_1"/>
    <property type="match status" value="1"/>
</dbReference>
<keyword evidence="6" id="KW-1185">Reference proteome</keyword>
<evidence type="ECO:0000256" key="1">
    <source>
        <dbReference type="ARBA" id="ARBA00022729"/>
    </source>
</evidence>
<evidence type="ECO:0000256" key="2">
    <source>
        <dbReference type="ARBA" id="ARBA00023597"/>
    </source>
</evidence>
<dbReference type="InterPro" id="IPR011051">
    <property type="entry name" value="RmlC_Cupin_sf"/>
</dbReference>
<dbReference type="InterPro" id="IPR014710">
    <property type="entry name" value="RmlC-like_jellyroll"/>
</dbReference>
<feature type="compositionally biased region" description="Basic and acidic residues" evidence="3">
    <location>
        <begin position="83"/>
        <end position="96"/>
    </location>
</feature>
<evidence type="ECO:0000313" key="5">
    <source>
        <dbReference type="EMBL" id="KAK8984272.1"/>
    </source>
</evidence>
<feature type="compositionally biased region" description="Polar residues" evidence="3">
    <location>
        <begin position="100"/>
        <end position="122"/>
    </location>
</feature>
<evidence type="ECO:0000259" key="4">
    <source>
        <dbReference type="SMART" id="SM00835"/>
    </source>
</evidence>
<name>A0ABR2P7N4_9ROSI</name>
<accession>A0ABR2P7N4</accession>
<comment type="similarity">
    <text evidence="2">Belongs to the 7S seed storage protein family.</text>
</comment>